<comment type="caution">
    <text evidence="1">The sequence shown here is derived from an EMBL/GenBank/DDBJ whole genome shotgun (WGS) entry which is preliminary data.</text>
</comment>
<proteinExistence type="predicted"/>
<dbReference type="Gene3D" id="3.40.50.1010">
    <property type="entry name" value="5'-nuclease"/>
    <property type="match status" value="1"/>
</dbReference>
<name>A0A6B2HAK4_9BACT</name>
<accession>A0A6B2HAK4</accession>
<organism evidence="1 2">
    <name type="scientific">Pontibacter fetidus</name>
    <dbReference type="NCBI Taxonomy" id="2700082"/>
    <lineage>
        <taxon>Bacteria</taxon>
        <taxon>Pseudomonadati</taxon>
        <taxon>Bacteroidota</taxon>
        <taxon>Cytophagia</taxon>
        <taxon>Cytophagales</taxon>
        <taxon>Hymenobacteraceae</taxon>
        <taxon>Pontibacter</taxon>
    </lineage>
</organism>
<dbReference type="AlphaFoldDB" id="A0A6B2HAK4"/>
<evidence type="ECO:0000313" key="1">
    <source>
        <dbReference type="EMBL" id="NDK57370.1"/>
    </source>
</evidence>
<sequence>MKVAVTDACIFIDIIELKLASQFFNLPIELHTTIDVYNELYPEQQELLKAYQSGGKLFLYNISEDERKEILEEGFPRALSDNDKTVLFLAAKIDAFVLSSDKAVRNYARKKVIEYHGLLWIFDQLIAEKHLQPYEAAAKLKELMGKNIIYQYNNTLAAEIEKRLKQWMS</sequence>
<dbReference type="InterPro" id="IPR021799">
    <property type="entry name" value="PIN-like_prokaryotic"/>
</dbReference>
<gene>
    <name evidence="1" type="ORF">GWO68_15715</name>
</gene>
<evidence type="ECO:0008006" key="3">
    <source>
        <dbReference type="Google" id="ProtNLM"/>
    </source>
</evidence>
<protein>
    <recommendedName>
        <fullName evidence="3">PIN domain-containing protein</fullName>
    </recommendedName>
</protein>
<keyword evidence="2" id="KW-1185">Reference proteome</keyword>
<dbReference type="Proteomes" id="UP000478546">
    <property type="component" value="Unassembled WGS sequence"/>
</dbReference>
<dbReference type="EMBL" id="JAAEAA010000025">
    <property type="protein sequence ID" value="NDK57370.1"/>
    <property type="molecule type" value="Genomic_DNA"/>
</dbReference>
<dbReference type="RefSeq" id="WP_162347431.1">
    <property type="nucleotide sequence ID" value="NZ_JAAEAA010000025.1"/>
</dbReference>
<dbReference type="Pfam" id="PF11848">
    <property type="entry name" value="DUF3368"/>
    <property type="match status" value="1"/>
</dbReference>
<reference evidence="1 2" key="1">
    <citation type="submission" date="2020-01" db="EMBL/GenBank/DDBJ databases">
        <authorList>
            <person name="Kim M.K."/>
        </authorList>
    </citation>
    <scope>NUCLEOTIDE SEQUENCE [LARGE SCALE GENOMIC DNA]</scope>
    <source>
        <strain evidence="1 2">BT213</strain>
    </source>
</reference>
<evidence type="ECO:0000313" key="2">
    <source>
        <dbReference type="Proteomes" id="UP000478546"/>
    </source>
</evidence>